<evidence type="ECO:0000313" key="4">
    <source>
        <dbReference type="Proteomes" id="UP000011863"/>
    </source>
</evidence>
<protein>
    <recommendedName>
        <fullName evidence="2">DUF58 domain-containing protein</fullName>
    </recommendedName>
</protein>
<evidence type="ECO:0000313" key="3">
    <source>
        <dbReference type="EMBL" id="BAN04222.1"/>
    </source>
</evidence>
<feature type="transmembrane region" description="Helical" evidence="1">
    <location>
        <begin position="29"/>
        <end position="47"/>
    </location>
</feature>
<keyword evidence="1" id="KW-0472">Membrane</keyword>
<sequence length="373" mass="41223">MLTRSGLGALIVALVLAALGWWWGYEELVIGAVAIAAVLTMAIWIAQRPLRAKVRRRVDTIRVPRGDPIRLTYRVRNDTKYRSSRATLIDRCDEQTTEMTIDPVGPDRVDDVHATIPTRRRGVFPVGPLDVVRIDPFYLAIGRWRDERDAATPTSVTVHPKVYDLVGPQGTARVVENESVIRRAATDPMSGFVSMREYVAGDDPRMIHWPTTARTGTLMVRENVEVRRPEFTIVLDTGADTCSDDDFEEAVDVAATMAVHALRSDLDVVVRTTHRQYPGVARPLVEEAQVLDLLTPVQRSNGDDLLQLPSLFAHGFDHTSIVMVTGPTGPSSRVPSIEQMATVRIGEGAEAQSGIALAAIDAADFVNRWRAWS</sequence>
<dbReference type="InterPro" id="IPR002881">
    <property type="entry name" value="DUF58"/>
</dbReference>
<dbReference type="PANTHER" id="PTHR34351:SF1">
    <property type="entry name" value="SLR1927 PROTEIN"/>
    <property type="match status" value="1"/>
</dbReference>
<proteinExistence type="predicted"/>
<dbReference type="EMBL" id="AP012057">
    <property type="protein sequence ID" value="BAN04222.1"/>
    <property type="molecule type" value="Genomic_DNA"/>
</dbReference>
<dbReference type="PANTHER" id="PTHR34351">
    <property type="entry name" value="SLR1927 PROTEIN-RELATED"/>
    <property type="match status" value="1"/>
</dbReference>
<keyword evidence="1" id="KW-0812">Transmembrane</keyword>
<feature type="domain" description="DUF58" evidence="2">
    <location>
        <begin position="195"/>
        <end position="263"/>
    </location>
</feature>
<reference evidence="3 4" key="1">
    <citation type="journal article" date="2013" name="Int. J. Syst. Evol. Microbiol.">
        <title>Ilumatobacter nonamiense sp. nov. and Ilumatobacter coccineum sp. nov., isolated from seashore sand.</title>
        <authorList>
            <person name="Matsumoto A."/>
            <person name="Kasai H."/>
            <person name="Matsuo Y."/>
            <person name="Shizuri Y."/>
            <person name="Ichikawa N."/>
            <person name="Fujita N."/>
            <person name="Omura S."/>
            <person name="Takahashi Y."/>
        </authorList>
    </citation>
    <scope>NUCLEOTIDE SEQUENCE [LARGE SCALE GENOMIC DNA]</scope>
    <source>
        <strain evidence="4">NBRC 103263 / KCTC 29153 / YM16-304</strain>
    </source>
</reference>
<gene>
    <name evidence="3" type="ORF">YM304_39080</name>
</gene>
<name>A0A6C7EE33_ILUCY</name>
<organism evidence="3 4">
    <name type="scientific">Ilumatobacter coccineus (strain NBRC 103263 / KCTC 29153 / YM16-304)</name>
    <dbReference type="NCBI Taxonomy" id="1313172"/>
    <lineage>
        <taxon>Bacteria</taxon>
        <taxon>Bacillati</taxon>
        <taxon>Actinomycetota</taxon>
        <taxon>Acidimicrobiia</taxon>
        <taxon>Acidimicrobiales</taxon>
        <taxon>Ilumatobacteraceae</taxon>
        <taxon>Ilumatobacter</taxon>
    </lineage>
</organism>
<dbReference type="AlphaFoldDB" id="A0A6C7EE33"/>
<accession>A0A6C7EE33</accession>
<dbReference type="KEGG" id="aym:YM304_39080"/>
<dbReference type="RefSeq" id="WP_015443469.1">
    <property type="nucleotide sequence ID" value="NC_020520.1"/>
</dbReference>
<keyword evidence="1" id="KW-1133">Transmembrane helix</keyword>
<dbReference type="OrthoDB" id="9812729at2"/>
<dbReference type="Pfam" id="PF01882">
    <property type="entry name" value="DUF58"/>
    <property type="match status" value="1"/>
</dbReference>
<keyword evidence="4" id="KW-1185">Reference proteome</keyword>
<evidence type="ECO:0000256" key="1">
    <source>
        <dbReference type="SAM" id="Phobius"/>
    </source>
</evidence>
<feature type="transmembrane region" description="Helical" evidence="1">
    <location>
        <begin position="7"/>
        <end position="23"/>
    </location>
</feature>
<dbReference type="Proteomes" id="UP000011863">
    <property type="component" value="Chromosome"/>
</dbReference>
<evidence type="ECO:0000259" key="2">
    <source>
        <dbReference type="Pfam" id="PF01882"/>
    </source>
</evidence>